<feature type="region of interest" description="Disordered" evidence="1">
    <location>
        <begin position="158"/>
        <end position="178"/>
    </location>
</feature>
<reference evidence="3 4" key="3">
    <citation type="submission" date="2019-11" db="EMBL/GenBank/DDBJ databases">
        <title>A de novo genome assembly of a pear dwarfing rootstock.</title>
        <authorList>
            <person name="Wang F."/>
            <person name="Wang J."/>
            <person name="Li S."/>
            <person name="Zhang Y."/>
            <person name="Fang M."/>
            <person name="Ma L."/>
            <person name="Zhao Y."/>
            <person name="Jiang S."/>
        </authorList>
    </citation>
    <scope>NUCLEOTIDE SEQUENCE [LARGE SCALE GENOMIC DNA]</scope>
    <source>
        <strain evidence="3">S2</strain>
        <tissue evidence="3">Leaf</tissue>
    </source>
</reference>
<dbReference type="PANTHER" id="PTHR21234">
    <property type="entry name" value="PURINE NUCLEOSIDE PHOSPHORYLASE"/>
    <property type="match status" value="1"/>
</dbReference>
<keyword evidence="4" id="KW-1185">Reference proteome</keyword>
<dbReference type="GO" id="GO:0003824">
    <property type="term" value="F:catalytic activity"/>
    <property type="evidence" value="ECO:0007669"/>
    <property type="project" value="InterPro"/>
</dbReference>
<evidence type="ECO:0000313" key="3">
    <source>
        <dbReference type="EMBL" id="KAB2601715.1"/>
    </source>
</evidence>
<reference evidence="3 4" key="1">
    <citation type="submission" date="2019-09" db="EMBL/GenBank/DDBJ databases">
        <authorList>
            <person name="Ou C."/>
        </authorList>
    </citation>
    <scope>NUCLEOTIDE SEQUENCE [LARGE SCALE GENOMIC DNA]</scope>
    <source>
        <strain evidence="3">S2</strain>
        <tissue evidence="3">Leaf</tissue>
    </source>
</reference>
<reference evidence="4" key="2">
    <citation type="submission" date="2019-10" db="EMBL/GenBank/DDBJ databases">
        <title>A de novo genome assembly of a pear dwarfing rootstock.</title>
        <authorList>
            <person name="Wang F."/>
            <person name="Wang J."/>
            <person name="Li S."/>
            <person name="Zhang Y."/>
            <person name="Fang M."/>
            <person name="Ma L."/>
            <person name="Zhao Y."/>
            <person name="Jiang S."/>
        </authorList>
    </citation>
    <scope>NUCLEOTIDE SEQUENCE [LARGE SCALE GENOMIC DNA]</scope>
</reference>
<dbReference type="AlphaFoldDB" id="A0A5N5FF36"/>
<name>A0A5N5FF36_9ROSA</name>
<feature type="compositionally biased region" description="Polar residues" evidence="1">
    <location>
        <begin position="163"/>
        <end position="176"/>
    </location>
</feature>
<evidence type="ECO:0000259" key="2">
    <source>
        <dbReference type="Pfam" id="PF01048"/>
    </source>
</evidence>
<accession>A0A5N5FF36</accession>
<dbReference type="EMBL" id="SMOL01000695">
    <property type="protein sequence ID" value="KAB2601715.1"/>
    <property type="molecule type" value="Genomic_DNA"/>
</dbReference>
<dbReference type="InterPro" id="IPR035994">
    <property type="entry name" value="Nucleoside_phosphorylase_sf"/>
</dbReference>
<proteinExistence type="predicted"/>
<evidence type="ECO:0000256" key="1">
    <source>
        <dbReference type="SAM" id="MobiDB-lite"/>
    </source>
</evidence>
<dbReference type="SUPFAM" id="SSF53167">
    <property type="entry name" value="Purine and uridine phosphorylases"/>
    <property type="match status" value="1"/>
</dbReference>
<sequence length="194" mass="21865">MIWKPAIIVFRMVMSHSAILPVKMGNVCMVVTLRTGRRFRIGRLEDKKVIILMTGLSMLNAGISTQLLQTLFKVKAVVHYGIAGNADPQLQIGDVTIPQFWAYTGLWNWQNFGSLEAEVGCFAWHDEDFINRLEAQPTMQEQKGSKHVRLKREMLGRRRENMEPQTSNGNRISSNALAVPMPSIAKKPKLSNAS</sequence>
<dbReference type="PANTHER" id="PTHR21234:SF42">
    <property type="entry name" value="PHOSPHORYLASE SUPERFAMILY PROTEIN"/>
    <property type="match status" value="1"/>
</dbReference>
<comment type="caution">
    <text evidence="3">The sequence shown here is derived from an EMBL/GenBank/DDBJ whole genome shotgun (WGS) entry which is preliminary data.</text>
</comment>
<dbReference type="Gene3D" id="3.40.50.1580">
    <property type="entry name" value="Nucleoside phosphorylase domain"/>
    <property type="match status" value="1"/>
</dbReference>
<protein>
    <submittedName>
        <fullName evidence="3">Bark storage protein A-like</fullName>
    </submittedName>
</protein>
<dbReference type="InterPro" id="IPR000845">
    <property type="entry name" value="Nucleoside_phosphorylase_d"/>
</dbReference>
<dbReference type="Proteomes" id="UP000327157">
    <property type="component" value="Chromosome 10"/>
</dbReference>
<evidence type="ECO:0000313" key="4">
    <source>
        <dbReference type="Proteomes" id="UP000327157"/>
    </source>
</evidence>
<dbReference type="GO" id="GO:0009116">
    <property type="term" value="P:nucleoside metabolic process"/>
    <property type="evidence" value="ECO:0007669"/>
    <property type="project" value="InterPro"/>
</dbReference>
<feature type="domain" description="Nucleoside phosphorylase" evidence="2">
    <location>
        <begin position="35"/>
        <end position="100"/>
    </location>
</feature>
<gene>
    <name evidence="3" type="ORF">D8674_002720</name>
</gene>
<dbReference type="Pfam" id="PF01048">
    <property type="entry name" value="PNP_UDP_1"/>
    <property type="match status" value="1"/>
</dbReference>
<organism evidence="3 4">
    <name type="scientific">Pyrus ussuriensis x Pyrus communis</name>
    <dbReference type="NCBI Taxonomy" id="2448454"/>
    <lineage>
        <taxon>Eukaryota</taxon>
        <taxon>Viridiplantae</taxon>
        <taxon>Streptophyta</taxon>
        <taxon>Embryophyta</taxon>
        <taxon>Tracheophyta</taxon>
        <taxon>Spermatophyta</taxon>
        <taxon>Magnoliopsida</taxon>
        <taxon>eudicotyledons</taxon>
        <taxon>Gunneridae</taxon>
        <taxon>Pentapetalae</taxon>
        <taxon>rosids</taxon>
        <taxon>fabids</taxon>
        <taxon>Rosales</taxon>
        <taxon>Rosaceae</taxon>
        <taxon>Amygdaloideae</taxon>
        <taxon>Maleae</taxon>
        <taxon>Pyrus</taxon>
    </lineage>
</organism>
<dbReference type="OrthoDB" id="1916878at2759"/>